<gene>
    <name evidence="1" type="primary">AUGUSTUS-3.0.2_33294</name>
    <name evidence="1" type="ORF">TcasGA2_TC033294</name>
</gene>
<name>A0A139W9Q2_TRICA</name>
<protein>
    <submittedName>
        <fullName evidence="1">Uncharacterized protein</fullName>
    </submittedName>
</protein>
<evidence type="ECO:0000313" key="1">
    <source>
        <dbReference type="EMBL" id="KYB24647.1"/>
    </source>
</evidence>
<dbReference type="AlphaFoldDB" id="A0A139W9Q2"/>
<keyword evidence="2" id="KW-1185">Reference proteome</keyword>
<accession>A0A139W9Q2</accession>
<evidence type="ECO:0000313" key="2">
    <source>
        <dbReference type="Proteomes" id="UP000007266"/>
    </source>
</evidence>
<proteinExistence type="predicted"/>
<dbReference type="EMBL" id="KQ972092">
    <property type="protein sequence ID" value="KYB24647.1"/>
    <property type="molecule type" value="Genomic_DNA"/>
</dbReference>
<reference evidence="1 2" key="2">
    <citation type="journal article" date="2010" name="Nucleic Acids Res.">
        <title>BeetleBase in 2010: revisions to provide comprehensive genomic information for Tribolium castaneum.</title>
        <authorList>
            <person name="Kim H.S."/>
            <person name="Murphy T."/>
            <person name="Xia J."/>
            <person name="Caragea D."/>
            <person name="Park Y."/>
            <person name="Beeman R.W."/>
            <person name="Lorenzen M.D."/>
            <person name="Butcher S."/>
            <person name="Manak J.R."/>
            <person name="Brown S.J."/>
        </authorList>
    </citation>
    <scope>NUCLEOTIDE SEQUENCE [LARGE SCALE GENOMIC DNA]</scope>
    <source>
        <strain evidence="1 2">Georgia GA2</strain>
    </source>
</reference>
<sequence length="204" mass="22998">MDKFVIRDLSRNTVPATISAPVPSVATVATDSGSEPEEETYNDSHEGVLLKRKKRIRNVFKQKFKKSWITKDNKKWLTEIPATGQAQCNVCNKTLVGGITHINRHGNSRSHIKKIKCLGATPQIATLMTETTEKKRLKDGVKQAEIKMIMFLAEHNLPFRLLEHLPKFLASVCYDSEIAKHLQCSRKKADNASICLLWDVCAIL</sequence>
<dbReference type="Proteomes" id="UP000007266">
    <property type="component" value="Unassembled WGS sequence"/>
</dbReference>
<organism evidence="1 2">
    <name type="scientific">Tribolium castaneum</name>
    <name type="common">Red flour beetle</name>
    <dbReference type="NCBI Taxonomy" id="7070"/>
    <lineage>
        <taxon>Eukaryota</taxon>
        <taxon>Metazoa</taxon>
        <taxon>Ecdysozoa</taxon>
        <taxon>Arthropoda</taxon>
        <taxon>Hexapoda</taxon>
        <taxon>Insecta</taxon>
        <taxon>Pterygota</taxon>
        <taxon>Neoptera</taxon>
        <taxon>Endopterygota</taxon>
        <taxon>Coleoptera</taxon>
        <taxon>Polyphaga</taxon>
        <taxon>Cucujiformia</taxon>
        <taxon>Tenebrionidae</taxon>
        <taxon>Tenebrionidae incertae sedis</taxon>
        <taxon>Tribolium</taxon>
    </lineage>
</organism>
<reference evidence="1 2" key="1">
    <citation type="journal article" date="2008" name="Nature">
        <title>The genome of the model beetle and pest Tribolium castaneum.</title>
        <authorList>
            <consortium name="Tribolium Genome Sequencing Consortium"/>
            <person name="Richards S."/>
            <person name="Gibbs R.A."/>
            <person name="Weinstock G.M."/>
            <person name="Brown S.J."/>
            <person name="Denell R."/>
            <person name="Beeman R.W."/>
            <person name="Gibbs R."/>
            <person name="Beeman R.W."/>
            <person name="Brown S.J."/>
            <person name="Bucher G."/>
            <person name="Friedrich M."/>
            <person name="Grimmelikhuijzen C.J."/>
            <person name="Klingler M."/>
            <person name="Lorenzen M."/>
            <person name="Richards S."/>
            <person name="Roth S."/>
            <person name="Schroder R."/>
            <person name="Tautz D."/>
            <person name="Zdobnov E.M."/>
            <person name="Muzny D."/>
            <person name="Gibbs R.A."/>
            <person name="Weinstock G.M."/>
            <person name="Attaway T."/>
            <person name="Bell S."/>
            <person name="Buhay C.J."/>
            <person name="Chandrabose M.N."/>
            <person name="Chavez D."/>
            <person name="Clerk-Blankenburg K.P."/>
            <person name="Cree A."/>
            <person name="Dao M."/>
            <person name="Davis C."/>
            <person name="Chacko J."/>
            <person name="Dinh H."/>
            <person name="Dugan-Rocha S."/>
            <person name="Fowler G."/>
            <person name="Garner T.T."/>
            <person name="Garnes J."/>
            <person name="Gnirke A."/>
            <person name="Hawes A."/>
            <person name="Hernandez J."/>
            <person name="Hines S."/>
            <person name="Holder M."/>
            <person name="Hume J."/>
            <person name="Jhangiani S.N."/>
            <person name="Joshi V."/>
            <person name="Khan Z.M."/>
            <person name="Jackson L."/>
            <person name="Kovar C."/>
            <person name="Kowis A."/>
            <person name="Lee S."/>
            <person name="Lewis L.R."/>
            <person name="Margolis J."/>
            <person name="Morgan M."/>
            <person name="Nazareth L.V."/>
            <person name="Nguyen N."/>
            <person name="Okwuonu G."/>
            <person name="Parker D."/>
            <person name="Richards S."/>
            <person name="Ruiz S.J."/>
            <person name="Santibanez J."/>
            <person name="Savard J."/>
            <person name="Scherer S.E."/>
            <person name="Schneider B."/>
            <person name="Sodergren E."/>
            <person name="Tautz D."/>
            <person name="Vattahil S."/>
            <person name="Villasana D."/>
            <person name="White C.S."/>
            <person name="Wright R."/>
            <person name="Park Y."/>
            <person name="Beeman R.W."/>
            <person name="Lord J."/>
            <person name="Oppert B."/>
            <person name="Lorenzen M."/>
            <person name="Brown S."/>
            <person name="Wang L."/>
            <person name="Savard J."/>
            <person name="Tautz D."/>
            <person name="Richards S."/>
            <person name="Weinstock G."/>
            <person name="Gibbs R.A."/>
            <person name="Liu Y."/>
            <person name="Worley K."/>
            <person name="Weinstock G."/>
            <person name="Elsik C.G."/>
            <person name="Reese J.T."/>
            <person name="Elhaik E."/>
            <person name="Landan G."/>
            <person name="Graur D."/>
            <person name="Arensburger P."/>
            <person name="Atkinson P."/>
            <person name="Beeman R.W."/>
            <person name="Beidler J."/>
            <person name="Brown S.J."/>
            <person name="Demuth J.P."/>
            <person name="Drury D.W."/>
            <person name="Du Y.Z."/>
            <person name="Fujiwara H."/>
            <person name="Lorenzen M."/>
            <person name="Maselli V."/>
            <person name="Osanai M."/>
            <person name="Park Y."/>
            <person name="Robertson H.M."/>
            <person name="Tu Z."/>
            <person name="Wang J.J."/>
            <person name="Wang S."/>
            <person name="Richards S."/>
            <person name="Song H."/>
            <person name="Zhang L."/>
            <person name="Sodergren E."/>
            <person name="Werner D."/>
            <person name="Stanke M."/>
            <person name="Morgenstern B."/>
            <person name="Solovyev V."/>
            <person name="Kosarev P."/>
            <person name="Brown G."/>
            <person name="Chen H.C."/>
            <person name="Ermolaeva O."/>
            <person name="Hlavina W."/>
            <person name="Kapustin Y."/>
            <person name="Kiryutin B."/>
            <person name="Kitts P."/>
            <person name="Maglott D."/>
            <person name="Pruitt K."/>
            <person name="Sapojnikov V."/>
            <person name="Souvorov A."/>
            <person name="Mackey A.J."/>
            <person name="Waterhouse R.M."/>
            <person name="Wyder S."/>
            <person name="Zdobnov E.M."/>
            <person name="Zdobnov E.M."/>
            <person name="Wyder S."/>
            <person name="Kriventseva E.V."/>
            <person name="Kadowaki T."/>
            <person name="Bork P."/>
            <person name="Aranda M."/>
            <person name="Bao R."/>
            <person name="Beermann A."/>
            <person name="Berns N."/>
            <person name="Bolognesi R."/>
            <person name="Bonneton F."/>
            <person name="Bopp D."/>
            <person name="Brown S.J."/>
            <person name="Bucher G."/>
            <person name="Butts T."/>
            <person name="Chaumot A."/>
            <person name="Denell R.E."/>
            <person name="Ferrier D.E."/>
            <person name="Friedrich M."/>
            <person name="Gordon C.M."/>
            <person name="Jindra M."/>
            <person name="Klingler M."/>
            <person name="Lan Q."/>
            <person name="Lattorff H.M."/>
            <person name="Laudet V."/>
            <person name="von Levetsow C."/>
            <person name="Liu Z."/>
            <person name="Lutz R."/>
            <person name="Lynch J.A."/>
            <person name="da Fonseca R.N."/>
            <person name="Posnien N."/>
            <person name="Reuter R."/>
            <person name="Roth S."/>
            <person name="Savard J."/>
            <person name="Schinko J.B."/>
            <person name="Schmitt C."/>
            <person name="Schoppmeier M."/>
            <person name="Schroder R."/>
            <person name="Shippy T.D."/>
            <person name="Simonnet F."/>
            <person name="Marques-Souza H."/>
            <person name="Tautz D."/>
            <person name="Tomoyasu Y."/>
            <person name="Trauner J."/>
            <person name="Van der Zee M."/>
            <person name="Vervoort M."/>
            <person name="Wittkopp N."/>
            <person name="Wimmer E.A."/>
            <person name="Yang X."/>
            <person name="Jones A.K."/>
            <person name="Sattelle D.B."/>
            <person name="Ebert P.R."/>
            <person name="Nelson D."/>
            <person name="Scott J.G."/>
            <person name="Beeman R.W."/>
            <person name="Muthukrishnan S."/>
            <person name="Kramer K.J."/>
            <person name="Arakane Y."/>
            <person name="Beeman R.W."/>
            <person name="Zhu Q."/>
            <person name="Hogenkamp D."/>
            <person name="Dixit R."/>
            <person name="Oppert B."/>
            <person name="Jiang H."/>
            <person name="Zou Z."/>
            <person name="Marshall J."/>
            <person name="Elpidina E."/>
            <person name="Vinokurov K."/>
            <person name="Oppert C."/>
            <person name="Zou Z."/>
            <person name="Evans J."/>
            <person name="Lu Z."/>
            <person name="Zhao P."/>
            <person name="Sumathipala N."/>
            <person name="Altincicek B."/>
            <person name="Vilcinskas A."/>
            <person name="Williams M."/>
            <person name="Hultmark D."/>
            <person name="Hetru C."/>
            <person name="Jiang H."/>
            <person name="Grimmelikhuijzen C.J."/>
            <person name="Hauser F."/>
            <person name="Cazzamali G."/>
            <person name="Williamson M."/>
            <person name="Park Y."/>
            <person name="Li B."/>
            <person name="Tanaka Y."/>
            <person name="Predel R."/>
            <person name="Neupert S."/>
            <person name="Schachtner J."/>
            <person name="Verleyen P."/>
            <person name="Raible F."/>
            <person name="Bork P."/>
            <person name="Friedrich M."/>
            <person name="Walden K.K."/>
            <person name="Robertson H.M."/>
            <person name="Angeli S."/>
            <person name="Foret S."/>
            <person name="Bucher G."/>
            <person name="Schuetz S."/>
            <person name="Maleszka R."/>
            <person name="Wimmer E.A."/>
            <person name="Beeman R.W."/>
            <person name="Lorenzen M."/>
            <person name="Tomoyasu Y."/>
            <person name="Miller S.C."/>
            <person name="Grossmann D."/>
            <person name="Bucher G."/>
        </authorList>
    </citation>
    <scope>NUCLEOTIDE SEQUENCE [LARGE SCALE GENOMIC DNA]</scope>
    <source>
        <strain evidence="1 2">Georgia GA2</strain>
    </source>
</reference>